<dbReference type="Proteomes" id="UP000250088">
    <property type="component" value="Chromosome"/>
</dbReference>
<feature type="transmembrane region" description="Helical" evidence="1">
    <location>
        <begin position="36"/>
        <end position="61"/>
    </location>
</feature>
<keyword evidence="1" id="KW-0472">Membrane</keyword>
<accession>A0A2Z2HSE8</accession>
<reference evidence="4" key="1">
    <citation type="submission" date="2017-02" db="EMBL/GenBank/DDBJ databases">
        <title>Natronthermophilus aegyptiacus gen. nov.,sp. nov., an aerobic, extremely halophilic alkalithermophilic archaeon isolated from the athalassohaline Wadi An Natrun, Egypt.</title>
        <authorList>
            <person name="Zhao B."/>
        </authorList>
    </citation>
    <scope>NUCLEOTIDE SEQUENCE [LARGE SCALE GENOMIC DNA]</scope>
    <source>
        <strain evidence="4">JW/NM-HA 15</strain>
    </source>
</reference>
<dbReference type="OrthoDB" id="100832at2157"/>
<evidence type="ECO:0000259" key="2">
    <source>
        <dbReference type="Pfam" id="PF11127"/>
    </source>
</evidence>
<evidence type="ECO:0000313" key="3">
    <source>
        <dbReference type="EMBL" id="ARS90069.1"/>
    </source>
</evidence>
<dbReference type="RefSeq" id="WP_086888445.1">
    <property type="nucleotide sequence ID" value="NZ_CP019893.1"/>
</dbReference>
<gene>
    <name evidence="3" type="ORF">B1756_10240</name>
</gene>
<protein>
    <recommendedName>
        <fullName evidence="2">Inner membrane protein YgaP-like transmembrane domain-containing protein</fullName>
    </recommendedName>
</protein>
<dbReference type="InterPro" id="IPR021309">
    <property type="entry name" value="YgaP-like_TM"/>
</dbReference>
<evidence type="ECO:0000313" key="4">
    <source>
        <dbReference type="Proteomes" id="UP000250088"/>
    </source>
</evidence>
<keyword evidence="1" id="KW-1133">Transmembrane helix</keyword>
<feature type="transmembrane region" description="Helical" evidence="1">
    <location>
        <begin position="12"/>
        <end position="29"/>
    </location>
</feature>
<keyword evidence="4" id="KW-1185">Reference proteome</keyword>
<feature type="domain" description="Inner membrane protein YgaP-like transmembrane" evidence="2">
    <location>
        <begin position="1"/>
        <end position="67"/>
    </location>
</feature>
<name>A0A2Z2HSE8_9EURY</name>
<dbReference type="Pfam" id="PF11127">
    <property type="entry name" value="YgaP-like_TM"/>
    <property type="match status" value="1"/>
</dbReference>
<dbReference type="GeneID" id="32894461"/>
<dbReference type="EMBL" id="CP019893">
    <property type="protein sequence ID" value="ARS90069.1"/>
    <property type="molecule type" value="Genomic_DNA"/>
</dbReference>
<proteinExistence type="predicted"/>
<evidence type="ECO:0000256" key="1">
    <source>
        <dbReference type="SAM" id="Phobius"/>
    </source>
</evidence>
<dbReference type="KEGG" id="naj:B1756_10240"/>
<sequence>MERNVGGLDRIARGALGVVLVVAALSSYRSRKRNRAAIAGIAGIGLLVNAVTCFCGANYALGIDTTSDSTVEGAALEETHS</sequence>
<organism evidence="3 4">
    <name type="scientific">Natrarchaeobaculum aegyptiacum</name>
    <dbReference type="NCBI Taxonomy" id="745377"/>
    <lineage>
        <taxon>Archaea</taxon>
        <taxon>Methanobacteriati</taxon>
        <taxon>Methanobacteriota</taxon>
        <taxon>Stenosarchaea group</taxon>
        <taxon>Halobacteria</taxon>
        <taxon>Halobacteriales</taxon>
        <taxon>Natrialbaceae</taxon>
        <taxon>Natrarchaeobaculum</taxon>
    </lineage>
</organism>
<keyword evidence="1" id="KW-0812">Transmembrane</keyword>
<dbReference type="AlphaFoldDB" id="A0A2Z2HSE8"/>